<feature type="signal peptide" evidence="1">
    <location>
        <begin position="1"/>
        <end position="22"/>
    </location>
</feature>
<dbReference type="RefSeq" id="WP_005366840.1">
    <property type="nucleotide sequence ID" value="NZ_CH902599.1"/>
</dbReference>
<evidence type="ECO:0000313" key="2">
    <source>
        <dbReference type="EMBL" id="EAS63307.1"/>
    </source>
</evidence>
<gene>
    <name evidence="2" type="ORF">VAS14_16037</name>
</gene>
<proteinExistence type="predicted"/>
<dbReference type="EMBL" id="AAOJ01000008">
    <property type="protein sequence ID" value="EAS63307.1"/>
    <property type="molecule type" value="Genomic_DNA"/>
</dbReference>
<dbReference type="Proteomes" id="UP000001603">
    <property type="component" value="Unassembled WGS sequence"/>
</dbReference>
<dbReference type="InterPro" id="IPR013783">
    <property type="entry name" value="Ig-like_fold"/>
</dbReference>
<dbReference type="SUPFAM" id="SSF49354">
    <property type="entry name" value="PapD-like"/>
    <property type="match status" value="1"/>
</dbReference>
<keyword evidence="1" id="KW-0732">Signal</keyword>
<dbReference type="InterPro" id="IPR008962">
    <property type="entry name" value="PapD-like_sf"/>
</dbReference>
<name>Q1ZMD3_PHOAS</name>
<dbReference type="Gene3D" id="2.60.40.10">
    <property type="entry name" value="Immunoglobulins"/>
    <property type="match status" value="1"/>
</dbReference>
<evidence type="ECO:0008006" key="4">
    <source>
        <dbReference type="Google" id="ProtNLM"/>
    </source>
</evidence>
<comment type="caution">
    <text evidence="2">The sequence shown here is derived from an EMBL/GenBank/DDBJ whole genome shotgun (WGS) entry which is preliminary data.</text>
</comment>
<evidence type="ECO:0000256" key="1">
    <source>
        <dbReference type="SAM" id="SignalP"/>
    </source>
</evidence>
<accession>Q1ZMD3</accession>
<organism evidence="2 3">
    <name type="scientific">Photobacterium angustum (strain S14 / CCUG 15956)</name>
    <name type="common">Vibrio sp. (strain S14 / CCUG 15956)</name>
    <dbReference type="NCBI Taxonomy" id="314292"/>
    <lineage>
        <taxon>Bacteria</taxon>
        <taxon>Pseudomonadati</taxon>
        <taxon>Pseudomonadota</taxon>
        <taxon>Gammaproteobacteria</taxon>
        <taxon>Vibrionales</taxon>
        <taxon>Vibrionaceae</taxon>
        <taxon>Photobacterium</taxon>
    </lineage>
</organism>
<evidence type="ECO:0000313" key="3">
    <source>
        <dbReference type="Proteomes" id="UP000001603"/>
    </source>
</evidence>
<dbReference type="eggNOG" id="COG3121">
    <property type="taxonomic scope" value="Bacteria"/>
</dbReference>
<sequence length="250" mass="27622">MKTNTKILGALMMAVAPLSSHAIGIDSMMGFADNGKGHFTITNSEDYRQFIQVAMSKVTTQDGQFVKTPLTRHNLSDWDITVRPARTVIDPQLQKDFEVSYQPKAGADKTKDHMYQVTFVPTPYFAKGKANKHALQVAVGFAPYFIVPAEKDAPLNYDMTFKGKTFHLHNYADTYLHAVLDTCPTGTVGNDRQACNKVLYAVAGRDLNITLPEGMQNAASMKVSLSTHHMTYKDDMILKSGQTLSTHKGA</sequence>
<dbReference type="AlphaFoldDB" id="Q1ZMD3"/>
<protein>
    <recommendedName>
        <fullName evidence="4">Molecular chaperone</fullName>
    </recommendedName>
</protein>
<feature type="chain" id="PRO_5004198398" description="Molecular chaperone" evidence="1">
    <location>
        <begin position="23"/>
        <end position="250"/>
    </location>
</feature>
<dbReference type="HOGENOM" id="CLU_099456_0_0_6"/>
<reference evidence="2 3" key="1">
    <citation type="journal article" date="2009" name="Proc. Natl. Acad. Sci. U.S.A.">
        <title>The genomic basis of trophic strategy in marine bacteria.</title>
        <authorList>
            <person name="Lauro F.M."/>
            <person name="McDougald D."/>
            <person name="Thomas T."/>
            <person name="Williams T.J."/>
            <person name="Egan S."/>
            <person name="Rice S."/>
            <person name="DeMaere M.Z."/>
            <person name="Ting L."/>
            <person name="Ertan H."/>
            <person name="Johnson J."/>
            <person name="Ferriera S."/>
            <person name="Lapidus A."/>
            <person name="Anderson I."/>
            <person name="Kyrpides N."/>
            <person name="Munk A.C."/>
            <person name="Detter C."/>
            <person name="Han C.S."/>
            <person name="Brown M.V."/>
            <person name="Robb F.T."/>
            <person name="Kjelleberg S."/>
            <person name="Cavicchioli R."/>
        </authorList>
    </citation>
    <scope>NUCLEOTIDE SEQUENCE [LARGE SCALE GENOMIC DNA]</scope>
    <source>
        <strain evidence="2 3">S14</strain>
    </source>
</reference>
<dbReference type="OrthoDB" id="5906622at2"/>